<feature type="chain" id="PRO_5015710047" description="VCBS repeat-containing protein" evidence="1">
    <location>
        <begin position="21"/>
        <end position="182"/>
    </location>
</feature>
<reference evidence="2 3" key="1">
    <citation type="submission" date="2016-12" db="EMBL/GenBank/DDBJ databases">
        <title>Diversity of luminous bacteria.</title>
        <authorList>
            <person name="Yoshizawa S."/>
            <person name="Kogure K."/>
        </authorList>
    </citation>
    <scope>NUCLEOTIDE SEQUENCE [LARGE SCALE GENOMIC DNA]</scope>
    <source>
        <strain evidence="2 3">LC2-408</strain>
    </source>
</reference>
<organism evidence="2 3">
    <name type="scientific">Vibrio chagasii</name>
    <dbReference type="NCBI Taxonomy" id="170679"/>
    <lineage>
        <taxon>Bacteria</taxon>
        <taxon>Pseudomonadati</taxon>
        <taxon>Pseudomonadota</taxon>
        <taxon>Gammaproteobacteria</taxon>
        <taxon>Vibrionales</taxon>
        <taxon>Vibrionaceae</taxon>
        <taxon>Vibrio</taxon>
    </lineage>
</organism>
<accession>A0A2S7VQH3</accession>
<comment type="caution">
    <text evidence="2">The sequence shown here is derived from an EMBL/GenBank/DDBJ whole genome shotgun (WGS) entry which is preliminary data.</text>
</comment>
<protein>
    <recommendedName>
        <fullName evidence="4">VCBS repeat-containing protein</fullName>
    </recommendedName>
</protein>
<dbReference type="RefSeq" id="WP_105023607.1">
    <property type="nucleotide sequence ID" value="NZ_MSCI01000001.1"/>
</dbReference>
<dbReference type="Proteomes" id="UP000238707">
    <property type="component" value="Unassembled WGS sequence"/>
</dbReference>
<proteinExistence type="predicted"/>
<evidence type="ECO:0000313" key="2">
    <source>
        <dbReference type="EMBL" id="PQJ63910.1"/>
    </source>
</evidence>
<name>A0A2S7VQH3_9VIBR</name>
<evidence type="ECO:0000313" key="3">
    <source>
        <dbReference type="Proteomes" id="UP000238707"/>
    </source>
</evidence>
<sequence>MKKTIFTLSITTLFSVAAVAADSMLGEPRELLPNEDIKSFSMVDLNGDNIEELVFVTESGQLKYSPLTGLGQGLVDYSAYQRFRDRRGSYTMNISLKGGTSSNPKLEVLSNSKLGISFNSGYLCAAKMSLKNNKIVAKASSFYDAAYEITYISDDYIAGKVRCSGPNGLEQNEFVPFTATRN</sequence>
<evidence type="ECO:0000256" key="1">
    <source>
        <dbReference type="SAM" id="SignalP"/>
    </source>
</evidence>
<dbReference type="AlphaFoldDB" id="A0A2S7VQH3"/>
<evidence type="ECO:0008006" key="4">
    <source>
        <dbReference type="Google" id="ProtNLM"/>
    </source>
</evidence>
<dbReference type="EMBL" id="MSCI01000001">
    <property type="protein sequence ID" value="PQJ63910.1"/>
    <property type="molecule type" value="Genomic_DNA"/>
</dbReference>
<keyword evidence="1" id="KW-0732">Signal</keyword>
<keyword evidence="3" id="KW-1185">Reference proteome</keyword>
<gene>
    <name evidence="2" type="ORF">BTO10_03710</name>
</gene>
<feature type="signal peptide" evidence="1">
    <location>
        <begin position="1"/>
        <end position="20"/>
    </location>
</feature>